<keyword evidence="2" id="KW-1133">Transmembrane helix</keyword>
<dbReference type="EMBL" id="JAGIOI010000001">
    <property type="protein sequence ID" value="MBP2412983.1"/>
    <property type="molecule type" value="Genomic_DNA"/>
</dbReference>
<protein>
    <submittedName>
        <fullName evidence="4">Peptidoglycan/xylan/chitin deacetylase (PgdA/CDA1 family)</fullName>
    </submittedName>
</protein>
<evidence type="ECO:0000259" key="3">
    <source>
        <dbReference type="PROSITE" id="PS51677"/>
    </source>
</evidence>
<proteinExistence type="predicted"/>
<accession>A0ABS4YW23</accession>
<feature type="compositionally biased region" description="Low complexity" evidence="1">
    <location>
        <begin position="45"/>
        <end position="68"/>
    </location>
</feature>
<dbReference type="SUPFAM" id="SSF88713">
    <property type="entry name" value="Glycoside hydrolase/deacetylase"/>
    <property type="match status" value="1"/>
</dbReference>
<feature type="transmembrane region" description="Helical" evidence="2">
    <location>
        <begin position="12"/>
        <end position="32"/>
    </location>
</feature>
<comment type="caution">
    <text evidence="4">The sequence shown here is derived from an EMBL/GenBank/DDBJ whole genome shotgun (WGS) entry which is preliminary data.</text>
</comment>
<dbReference type="Gene3D" id="3.20.20.370">
    <property type="entry name" value="Glycoside hydrolase/deacetylase"/>
    <property type="match status" value="1"/>
</dbReference>
<dbReference type="InterPro" id="IPR011330">
    <property type="entry name" value="Glyco_hydro/deAcase_b/a-brl"/>
</dbReference>
<sequence>MPRHLNRHRRTARVAGPVLAVAGVLAISAWLVPASAPNVPSAVSPRTTAQPATAQAGTTAAPTTGTRPSQGSPAAGAPTAETRVPPSSMPPTTAPPPASEASTTAPPPPSEAQGSPAAADSLGGLVPDYVLPPIVDGLAPVLTKVPTEQKVVFVSIDDGAVKRDSDLALLEENGIKASLFLAHAFIAGEPQFYAKYTSAGHLIENHTMTHNLAFIHLSYEEQKAEICGMADFEEQQYGRRPVFFRPPGGPYTQDTRAAVAACGLKAIVDWEAKANAGRMDYQVGSGLRPGDIVLMHFRPEFPADLAAFVAAQKAAGLKVVLLEDYLATG</sequence>
<dbReference type="Pfam" id="PF01522">
    <property type="entry name" value="Polysacc_deac_1"/>
    <property type="match status" value="1"/>
</dbReference>
<dbReference type="PROSITE" id="PS51677">
    <property type="entry name" value="NODB"/>
    <property type="match status" value="1"/>
</dbReference>
<gene>
    <name evidence="4" type="ORF">JOF48_001782</name>
</gene>
<name>A0ABS4YW23_9MICC</name>
<feature type="compositionally biased region" description="Pro residues" evidence="1">
    <location>
        <begin position="87"/>
        <end position="98"/>
    </location>
</feature>
<keyword evidence="5" id="KW-1185">Reference proteome</keyword>
<evidence type="ECO:0000313" key="5">
    <source>
        <dbReference type="Proteomes" id="UP000711614"/>
    </source>
</evidence>
<dbReference type="CDD" id="cd10917">
    <property type="entry name" value="CE4_NodB_like_6s_7s"/>
    <property type="match status" value="1"/>
</dbReference>
<keyword evidence="2" id="KW-0812">Transmembrane</keyword>
<dbReference type="PANTHER" id="PTHR10587">
    <property type="entry name" value="GLYCOSYL TRANSFERASE-RELATED"/>
    <property type="match status" value="1"/>
</dbReference>
<dbReference type="PANTHER" id="PTHR10587:SF134">
    <property type="entry name" value="SECRETED PROTEIN"/>
    <property type="match status" value="1"/>
</dbReference>
<dbReference type="RefSeq" id="WP_281067965.1">
    <property type="nucleotide sequence ID" value="NZ_JAGIOI010000001.1"/>
</dbReference>
<organism evidence="4 5">
    <name type="scientific">Arthrobacter stackebrandtii</name>
    <dbReference type="NCBI Taxonomy" id="272161"/>
    <lineage>
        <taxon>Bacteria</taxon>
        <taxon>Bacillati</taxon>
        <taxon>Actinomycetota</taxon>
        <taxon>Actinomycetes</taxon>
        <taxon>Micrococcales</taxon>
        <taxon>Micrococcaceae</taxon>
        <taxon>Arthrobacter</taxon>
    </lineage>
</organism>
<dbReference type="Proteomes" id="UP000711614">
    <property type="component" value="Unassembled WGS sequence"/>
</dbReference>
<reference evidence="4 5" key="1">
    <citation type="submission" date="2021-03" db="EMBL/GenBank/DDBJ databases">
        <title>Sequencing the genomes of 1000 actinobacteria strains.</title>
        <authorList>
            <person name="Klenk H.-P."/>
        </authorList>
    </citation>
    <scope>NUCLEOTIDE SEQUENCE [LARGE SCALE GENOMIC DNA]</scope>
    <source>
        <strain evidence="4 5">DSM 16005</strain>
    </source>
</reference>
<evidence type="ECO:0000313" key="4">
    <source>
        <dbReference type="EMBL" id="MBP2412983.1"/>
    </source>
</evidence>
<feature type="domain" description="NodB homology" evidence="3">
    <location>
        <begin position="150"/>
        <end position="320"/>
    </location>
</feature>
<evidence type="ECO:0000256" key="1">
    <source>
        <dbReference type="SAM" id="MobiDB-lite"/>
    </source>
</evidence>
<dbReference type="InterPro" id="IPR002509">
    <property type="entry name" value="NODB_dom"/>
</dbReference>
<feature type="region of interest" description="Disordered" evidence="1">
    <location>
        <begin position="38"/>
        <end position="121"/>
    </location>
</feature>
<evidence type="ECO:0000256" key="2">
    <source>
        <dbReference type="SAM" id="Phobius"/>
    </source>
</evidence>
<keyword evidence="2" id="KW-0472">Membrane</keyword>
<dbReference type="InterPro" id="IPR050248">
    <property type="entry name" value="Polysacc_deacetylase_ArnD"/>
</dbReference>